<keyword evidence="5 6" id="KW-0472">Membrane</keyword>
<evidence type="ECO:0000313" key="8">
    <source>
        <dbReference type="EMBL" id="CAB9521237.1"/>
    </source>
</evidence>
<dbReference type="AlphaFoldDB" id="A0A9N8EHI8"/>
<name>A0A9N8EHI8_9STRA</name>
<dbReference type="Pfam" id="PF04117">
    <property type="entry name" value="Mpv17_PMP22"/>
    <property type="match status" value="1"/>
</dbReference>
<dbReference type="PANTHER" id="PTHR11266:SF17">
    <property type="entry name" value="PROTEIN MPV17"/>
    <property type="match status" value="1"/>
</dbReference>
<protein>
    <submittedName>
        <fullName evidence="8">PXMP2/4 family protein</fullName>
    </submittedName>
</protein>
<dbReference type="OrthoDB" id="430207at2759"/>
<proteinExistence type="inferred from homology"/>
<accession>A0A9N8EHI8</accession>
<evidence type="ECO:0000256" key="3">
    <source>
        <dbReference type="ARBA" id="ARBA00022692"/>
    </source>
</evidence>
<evidence type="ECO:0000256" key="4">
    <source>
        <dbReference type="ARBA" id="ARBA00022989"/>
    </source>
</evidence>
<feature type="transmembrane region" description="Helical" evidence="6">
    <location>
        <begin position="231"/>
        <end position="250"/>
    </location>
</feature>
<dbReference type="GO" id="GO:0016020">
    <property type="term" value="C:membrane"/>
    <property type="evidence" value="ECO:0007669"/>
    <property type="project" value="UniProtKB-SubCell"/>
</dbReference>
<feature type="chain" id="PRO_5040111594" evidence="7">
    <location>
        <begin position="23"/>
        <end position="259"/>
    </location>
</feature>
<evidence type="ECO:0000256" key="7">
    <source>
        <dbReference type="SAM" id="SignalP"/>
    </source>
</evidence>
<reference evidence="8" key="1">
    <citation type="submission" date="2020-06" db="EMBL/GenBank/DDBJ databases">
        <authorList>
            <consortium name="Plant Systems Biology data submission"/>
        </authorList>
    </citation>
    <scope>NUCLEOTIDE SEQUENCE</scope>
    <source>
        <strain evidence="8">D6</strain>
    </source>
</reference>
<keyword evidence="4 6" id="KW-1133">Transmembrane helix</keyword>
<feature type="signal peptide" evidence="7">
    <location>
        <begin position="1"/>
        <end position="22"/>
    </location>
</feature>
<evidence type="ECO:0000256" key="1">
    <source>
        <dbReference type="ARBA" id="ARBA00004141"/>
    </source>
</evidence>
<evidence type="ECO:0000256" key="2">
    <source>
        <dbReference type="ARBA" id="ARBA00006824"/>
    </source>
</evidence>
<feature type="transmembrane region" description="Helical" evidence="6">
    <location>
        <begin position="207"/>
        <end position="225"/>
    </location>
</feature>
<dbReference type="GO" id="GO:0005737">
    <property type="term" value="C:cytoplasm"/>
    <property type="evidence" value="ECO:0007669"/>
    <property type="project" value="TreeGrafter"/>
</dbReference>
<evidence type="ECO:0000313" key="9">
    <source>
        <dbReference type="Proteomes" id="UP001153069"/>
    </source>
</evidence>
<organism evidence="8 9">
    <name type="scientific">Seminavis robusta</name>
    <dbReference type="NCBI Taxonomy" id="568900"/>
    <lineage>
        <taxon>Eukaryota</taxon>
        <taxon>Sar</taxon>
        <taxon>Stramenopiles</taxon>
        <taxon>Ochrophyta</taxon>
        <taxon>Bacillariophyta</taxon>
        <taxon>Bacillariophyceae</taxon>
        <taxon>Bacillariophycidae</taxon>
        <taxon>Naviculales</taxon>
        <taxon>Naviculaceae</taxon>
        <taxon>Seminavis</taxon>
    </lineage>
</organism>
<keyword evidence="7" id="KW-0732">Signal</keyword>
<dbReference type="Proteomes" id="UP001153069">
    <property type="component" value="Unassembled WGS sequence"/>
</dbReference>
<feature type="transmembrane region" description="Helical" evidence="6">
    <location>
        <begin position="166"/>
        <end position="186"/>
    </location>
</feature>
<sequence length="259" mass="28483">MIPRIFLFSLWLPLVQLPAAVAFSSIDLPLNRRLAPKHNVLPVLTLRGGSEQEVSNNDSSTTSISLSQNTLSAVFLAGAQLYSQSLEKNPIITKSVTAGLIFAVSDLIAQGIERSADKKKPHDKKRTFAASLVGLLYFGPAAHFWYDNIFKLFPGTSLFSTLQKAAMGQMFFGPSFTCIFFATSLLQSGNFSLGNWFRKIKSDLAGAWLAGVGYWPLVDLISFSVIPMRWIPLFVNVCSLIWNIYLSIVANRKTKGAVA</sequence>
<dbReference type="EMBL" id="CAICTM010001175">
    <property type="protein sequence ID" value="CAB9521237.1"/>
    <property type="molecule type" value="Genomic_DNA"/>
</dbReference>
<evidence type="ECO:0000256" key="6">
    <source>
        <dbReference type="RuleBase" id="RU363053"/>
    </source>
</evidence>
<dbReference type="PANTHER" id="PTHR11266">
    <property type="entry name" value="PEROXISOMAL MEMBRANE PROTEIN 2, PXMP2 MPV17"/>
    <property type="match status" value="1"/>
</dbReference>
<keyword evidence="3 6" id="KW-0812">Transmembrane</keyword>
<comment type="similarity">
    <text evidence="2 6">Belongs to the peroxisomal membrane protein PXMP2/4 family.</text>
</comment>
<comment type="caution">
    <text evidence="8">The sequence shown here is derived from an EMBL/GenBank/DDBJ whole genome shotgun (WGS) entry which is preliminary data.</text>
</comment>
<dbReference type="InterPro" id="IPR007248">
    <property type="entry name" value="Mpv17_PMP22"/>
</dbReference>
<comment type="subcellular location">
    <subcellularLocation>
        <location evidence="1">Membrane</location>
        <topology evidence="1">Multi-pass membrane protein</topology>
    </subcellularLocation>
</comment>
<gene>
    <name evidence="8" type="ORF">SEMRO_1177_G249390.1</name>
</gene>
<evidence type="ECO:0000256" key="5">
    <source>
        <dbReference type="ARBA" id="ARBA00023136"/>
    </source>
</evidence>
<keyword evidence="9" id="KW-1185">Reference proteome</keyword>
<feature type="transmembrane region" description="Helical" evidence="6">
    <location>
        <begin position="128"/>
        <end position="146"/>
    </location>
</feature>